<dbReference type="WBParaSite" id="NBR_0001861101-mRNA-1">
    <property type="protein sequence ID" value="NBR_0001861101-mRNA-1"/>
    <property type="gene ID" value="NBR_0001861101"/>
</dbReference>
<evidence type="ECO:0000313" key="3">
    <source>
        <dbReference type="Proteomes" id="UP000271162"/>
    </source>
</evidence>
<proteinExistence type="predicted"/>
<gene>
    <name evidence="2" type="ORF">NBR_LOCUS18614</name>
</gene>
<keyword evidence="1" id="KW-0732">Signal</keyword>
<keyword evidence="3" id="KW-1185">Reference proteome</keyword>
<dbReference type="EMBL" id="UYSL01023558">
    <property type="protein sequence ID" value="VDL82339.1"/>
    <property type="molecule type" value="Genomic_DNA"/>
</dbReference>
<evidence type="ECO:0000313" key="2">
    <source>
        <dbReference type="EMBL" id="VDL82339.1"/>
    </source>
</evidence>
<reference evidence="2 3" key="2">
    <citation type="submission" date="2018-11" db="EMBL/GenBank/DDBJ databases">
        <authorList>
            <consortium name="Pathogen Informatics"/>
        </authorList>
    </citation>
    <scope>NUCLEOTIDE SEQUENCE [LARGE SCALE GENOMIC DNA]</scope>
</reference>
<evidence type="ECO:0000313" key="4">
    <source>
        <dbReference type="WBParaSite" id="NBR_0001861101-mRNA-1"/>
    </source>
</evidence>
<feature type="signal peptide" evidence="1">
    <location>
        <begin position="1"/>
        <end position="15"/>
    </location>
</feature>
<organism evidence="4">
    <name type="scientific">Nippostrongylus brasiliensis</name>
    <name type="common">Rat hookworm</name>
    <dbReference type="NCBI Taxonomy" id="27835"/>
    <lineage>
        <taxon>Eukaryota</taxon>
        <taxon>Metazoa</taxon>
        <taxon>Ecdysozoa</taxon>
        <taxon>Nematoda</taxon>
        <taxon>Chromadorea</taxon>
        <taxon>Rhabditida</taxon>
        <taxon>Rhabditina</taxon>
        <taxon>Rhabditomorpha</taxon>
        <taxon>Strongyloidea</taxon>
        <taxon>Heligmosomidae</taxon>
        <taxon>Nippostrongylus</taxon>
    </lineage>
</organism>
<sequence length="322" mass="36309">MTFVAVLLFMACCSARQAVVCYRNGAKREEVADLKELCEAEFTVPLCPTNKLLDAASTPSFADDISSIKSIVNEMMNIITPHIFELLCIAYIGTRWGANALALLNSDKASKESNEKFTEEKLRNGELLLEKEGLTGALKKIGKNVEERRSNEATEDFPYALDRHIILDVTECGGGFEHFHNYVLNGTSRESRGYPAYIDEDGVVDKTARKALIINSVESIKKYCDLPSANYEFTRLYNDIGENVRRLRSWPPDLRNDRYSLGLYQTLLDNPNQLMLEDPIIEGIRCFLVIPASIADPERSFSTANRLSRGEANLVRRHWIIS</sequence>
<dbReference type="Proteomes" id="UP000271162">
    <property type="component" value="Unassembled WGS sequence"/>
</dbReference>
<protein>
    <submittedName>
        <fullName evidence="4">Dimer_Tnp_hAT domain-containing protein</fullName>
    </submittedName>
</protein>
<dbReference type="AlphaFoldDB" id="A0A0N4YN17"/>
<reference evidence="4" key="1">
    <citation type="submission" date="2017-02" db="UniProtKB">
        <authorList>
            <consortium name="WormBaseParasite"/>
        </authorList>
    </citation>
    <scope>IDENTIFICATION</scope>
</reference>
<accession>A0A0N4YN17</accession>
<evidence type="ECO:0000256" key="1">
    <source>
        <dbReference type="SAM" id="SignalP"/>
    </source>
</evidence>
<feature type="chain" id="PRO_5043125825" evidence="1">
    <location>
        <begin position="16"/>
        <end position="322"/>
    </location>
</feature>
<name>A0A0N4YN17_NIPBR</name>